<organism evidence="5 6">
    <name type="scientific">Rhodoferax ferrireducens</name>
    <dbReference type="NCBI Taxonomy" id="192843"/>
    <lineage>
        <taxon>Bacteria</taxon>
        <taxon>Pseudomonadati</taxon>
        <taxon>Pseudomonadota</taxon>
        <taxon>Betaproteobacteria</taxon>
        <taxon>Burkholderiales</taxon>
        <taxon>Comamonadaceae</taxon>
        <taxon>Rhodoferax</taxon>
    </lineage>
</organism>
<dbReference type="PANTHER" id="PTHR30620">
    <property type="entry name" value="PERIPLASMIC BETA-GLUCOSIDASE-RELATED"/>
    <property type="match status" value="1"/>
</dbReference>
<dbReference type="InterPro" id="IPR051915">
    <property type="entry name" value="Cellulose_Degrad_GH3"/>
</dbReference>
<dbReference type="SUPFAM" id="SSF52279">
    <property type="entry name" value="Beta-D-glucan exohydrolase, C-terminal domain"/>
    <property type="match status" value="1"/>
</dbReference>
<keyword evidence="1 5" id="KW-0378">Hydrolase</keyword>
<dbReference type="GO" id="GO:0008422">
    <property type="term" value="F:beta-glucosidase activity"/>
    <property type="evidence" value="ECO:0007669"/>
    <property type="project" value="UniProtKB-EC"/>
</dbReference>
<proteinExistence type="predicted"/>
<dbReference type="InterPro" id="IPR036881">
    <property type="entry name" value="Glyco_hydro_3_C_sf"/>
</dbReference>
<dbReference type="PRINTS" id="PR00133">
    <property type="entry name" value="GLHYDRLASE3"/>
</dbReference>
<dbReference type="Proteomes" id="UP001180487">
    <property type="component" value="Unassembled WGS sequence"/>
</dbReference>
<dbReference type="Gene3D" id="2.60.120.430">
    <property type="entry name" value="Galactose-binding lectin"/>
    <property type="match status" value="2"/>
</dbReference>
<feature type="domain" description="Glycoside hydrolase family 3 C-terminal" evidence="3">
    <location>
        <begin position="440"/>
        <end position="657"/>
    </location>
</feature>
<dbReference type="InterPro" id="IPR002772">
    <property type="entry name" value="Glyco_hydro_3_C"/>
</dbReference>
<dbReference type="InterPro" id="IPR001764">
    <property type="entry name" value="Glyco_hydro_3_N"/>
</dbReference>
<dbReference type="SUPFAM" id="SSF51445">
    <property type="entry name" value="(Trans)glycosidases"/>
    <property type="match status" value="1"/>
</dbReference>
<gene>
    <name evidence="5" type="ORF">J2X19_004438</name>
</gene>
<dbReference type="RefSeq" id="WP_310376584.1">
    <property type="nucleotide sequence ID" value="NZ_JAVDXT010000005.1"/>
</dbReference>
<evidence type="ECO:0000256" key="1">
    <source>
        <dbReference type="ARBA" id="ARBA00022801"/>
    </source>
</evidence>
<dbReference type="InterPro" id="IPR041443">
    <property type="entry name" value="Exop_C"/>
</dbReference>
<name>A0ABU2CEW9_9BURK</name>
<dbReference type="EC" id="3.2.1.21" evidence="5"/>
<feature type="domain" description="ExoP galactose-binding-like" evidence="4">
    <location>
        <begin position="698"/>
        <end position="855"/>
    </location>
</feature>
<evidence type="ECO:0000259" key="2">
    <source>
        <dbReference type="Pfam" id="PF00933"/>
    </source>
</evidence>
<dbReference type="Pfam" id="PF00933">
    <property type="entry name" value="Glyco_hydro_3"/>
    <property type="match status" value="1"/>
</dbReference>
<dbReference type="EMBL" id="JAVDXT010000005">
    <property type="protein sequence ID" value="MDR7379742.1"/>
    <property type="molecule type" value="Genomic_DNA"/>
</dbReference>
<keyword evidence="6" id="KW-1185">Reference proteome</keyword>
<dbReference type="InterPro" id="IPR036962">
    <property type="entry name" value="Glyco_hydro_3_N_sf"/>
</dbReference>
<evidence type="ECO:0000313" key="6">
    <source>
        <dbReference type="Proteomes" id="UP001180487"/>
    </source>
</evidence>
<dbReference type="Pfam" id="PF01915">
    <property type="entry name" value="Glyco_hydro_3_C"/>
    <property type="match status" value="1"/>
</dbReference>
<sequence>MHYTFHLSGRRGLIAACSAALLAGCGGGSGSESLAELQAKAAPTTLVQYPDWPHINSDIPSDAATEAHIQAIVAGMSLAEKVGQMTQPEIKSITPAQVTQYYIGSVLNGGGSWPQNNKHALSSDWVKLADDYWMASMATDAKVKIPVIWGTDAVHGHGNVYGATLFPHNIGLGAANDPALVRRIGQAVAVQVASTGIDWSFAPTLAVVRDDRWGRTYEGYSEDPLIVSKYGYEMIKGLQGDFARPATVIATAKHFMGDGGTDQGKDQGVNMSTKAEMVNIHGQGYYSALGAGAQTVMASFNSWTNEAAGITVGKMHGSKEMLTDVLKTKIGFDGFVIGDWNGHGQVPGCSDASCAQAINAGVDMIMVPDQWKAFIANTITQVQNGAIPLARIDDAVTRILRVKMRAGVFTAKRPLERLNAGDAAQLQHRVLAREAVRKSLVLLKNDKQLLPLVRGQKVLVVGKSADNLSNQTGGWSLTWQGTSNTNADFPNADSILAGIKAATGAANVVYSETGTDVNISDFKTVIAVIGETPYAEGVGDIGKTGTLEHARRYPEDLAVLNAVSGKGVPVVTVLVTGRPVLVNKEINRSDAFVVAWLPGTEGKGVGDVLYRTYNGKVNFDTVGKLSFSWPKAGCQTPLNVGDAAYDPLFAYGYGMRYADQKMLAKLDESVPTLGCGQTAGGGGTATVDLEIFNSTDKAPFALGIGSPENWGGTAIGSDLNAVVSHATIKVETTQVNVQQDAKKVSWTGTGQFYSQAPSTSDQQSYLNADGALVFDTIVHKLPDGLVKLRIDCSYPCIGEVDGTTLFSTLGLDAKRTVKIPLACFAAKGTDFSAINTPILVYTEKAFTASFANIRWVPGAAKDADAVACDSLVPPTAALPTPKPGPSYSVFSNGLVSDGFKINTYSTNNVHTSYSVLPSGELALNFAADGGDGLLFFNDSAPINLVNFASGKLEFELNVSSYGSNSGGLVVKLESAGTNCTTGDVLFGRPAAGGWQTVSLPVGTLTAAKTACFDLRRTSVPFAIFPKWGDQQGVQFQVRNVRFTQ</sequence>
<keyword evidence="5" id="KW-0326">Glycosidase</keyword>
<dbReference type="InterPro" id="IPR017853">
    <property type="entry name" value="GH"/>
</dbReference>
<evidence type="ECO:0000313" key="5">
    <source>
        <dbReference type="EMBL" id="MDR7379742.1"/>
    </source>
</evidence>
<dbReference type="InterPro" id="IPR008979">
    <property type="entry name" value="Galactose-bd-like_sf"/>
</dbReference>
<evidence type="ECO:0000259" key="3">
    <source>
        <dbReference type="Pfam" id="PF01915"/>
    </source>
</evidence>
<dbReference type="Pfam" id="PF18559">
    <property type="entry name" value="Exop_C"/>
    <property type="match status" value="1"/>
</dbReference>
<dbReference type="SUPFAM" id="SSF49785">
    <property type="entry name" value="Galactose-binding domain-like"/>
    <property type="match status" value="1"/>
</dbReference>
<dbReference type="Gene3D" id="3.40.50.1700">
    <property type="entry name" value="Glycoside hydrolase family 3 C-terminal domain"/>
    <property type="match status" value="1"/>
</dbReference>
<reference evidence="5 6" key="1">
    <citation type="submission" date="2023-07" db="EMBL/GenBank/DDBJ databases">
        <title>Sorghum-associated microbial communities from plants grown in Nebraska, USA.</title>
        <authorList>
            <person name="Schachtman D."/>
        </authorList>
    </citation>
    <scope>NUCLEOTIDE SEQUENCE [LARGE SCALE GENOMIC DNA]</scope>
    <source>
        <strain evidence="5 6">BE313</strain>
    </source>
</reference>
<comment type="caution">
    <text evidence="5">The sequence shown here is derived from an EMBL/GenBank/DDBJ whole genome shotgun (WGS) entry which is preliminary data.</text>
</comment>
<feature type="domain" description="Glycoside hydrolase family 3 N-terminal" evidence="2">
    <location>
        <begin position="78"/>
        <end position="402"/>
    </location>
</feature>
<dbReference type="Gene3D" id="3.20.20.300">
    <property type="entry name" value="Glycoside hydrolase, family 3, N-terminal domain"/>
    <property type="match status" value="1"/>
</dbReference>
<dbReference type="PANTHER" id="PTHR30620:SF77">
    <property type="entry name" value="LYSOSOMAL BETA GLUCOSIDASE-LIKE"/>
    <property type="match status" value="1"/>
</dbReference>
<evidence type="ECO:0000259" key="4">
    <source>
        <dbReference type="Pfam" id="PF18559"/>
    </source>
</evidence>
<accession>A0ABU2CEW9</accession>
<protein>
    <submittedName>
        <fullName evidence="5">Beta-glucosidase</fullName>
        <ecNumber evidence="5">3.2.1.21</ecNumber>
    </submittedName>
</protein>